<evidence type="ECO:0000313" key="2">
    <source>
        <dbReference type="EMBL" id="SFU50184.1"/>
    </source>
</evidence>
<proteinExistence type="predicted"/>
<reference evidence="2 3" key="1">
    <citation type="submission" date="2016-10" db="EMBL/GenBank/DDBJ databases">
        <authorList>
            <person name="de Groot N.N."/>
        </authorList>
    </citation>
    <scope>NUCLEOTIDE SEQUENCE [LARGE SCALE GENOMIC DNA]</scope>
    <source>
        <strain evidence="2 3">R-24608</strain>
    </source>
</reference>
<name>A0A1I7GP07_9BURK</name>
<keyword evidence="3" id="KW-1185">Reference proteome</keyword>
<dbReference type="STRING" id="343013.SAMN04489707_100670"/>
<organism evidence="2 3">
    <name type="scientific">Paenacidovorax caeni</name>
    <dbReference type="NCBI Taxonomy" id="343013"/>
    <lineage>
        <taxon>Bacteria</taxon>
        <taxon>Pseudomonadati</taxon>
        <taxon>Pseudomonadota</taxon>
        <taxon>Betaproteobacteria</taxon>
        <taxon>Burkholderiales</taxon>
        <taxon>Comamonadaceae</taxon>
        <taxon>Paenacidovorax</taxon>
    </lineage>
</organism>
<protein>
    <submittedName>
        <fullName evidence="2">Uncharacterized protein</fullName>
    </submittedName>
</protein>
<evidence type="ECO:0000256" key="1">
    <source>
        <dbReference type="SAM" id="MobiDB-lite"/>
    </source>
</evidence>
<sequence>MSNLRRVASRGHGSHASANVEAFASNVFMTFAWCLRPRNGDRGSGKAHGCARCGYCRQKNTAAITSPVATMPQRSTGAGSRRATRAPP</sequence>
<dbReference type="Proteomes" id="UP000183656">
    <property type="component" value="Unassembled WGS sequence"/>
</dbReference>
<accession>A0A1I7GP07</accession>
<evidence type="ECO:0000313" key="3">
    <source>
        <dbReference type="Proteomes" id="UP000183656"/>
    </source>
</evidence>
<feature type="region of interest" description="Disordered" evidence="1">
    <location>
        <begin position="66"/>
        <end position="88"/>
    </location>
</feature>
<feature type="compositionally biased region" description="Polar residues" evidence="1">
    <location>
        <begin position="66"/>
        <end position="78"/>
    </location>
</feature>
<dbReference type="EMBL" id="FPBX01000006">
    <property type="protein sequence ID" value="SFU50184.1"/>
    <property type="molecule type" value="Genomic_DNA"/>
</dbReference>
<gene>
    <name evidence="2" type="ORF">SAMN04489707_100670</name>
</gene>
<dbReference type="AlphaFoldDB" id="A0A1I7GP07"/>